<feature type="region of interest" description="Disordered" evidence="2">
    <location>
        <begin position="178"/>
        <end position="273"/>
    </location>
</feature>
<protein>
    <recommendedName>
        <fullName evidence="5">CCHC-type domain-containing protein</fullName>
    </recommendedName>
</protein>
<name>A0A9J6DSJ1_RHIMP</name>
<dbReference type="EMBL" id="JABSTU010000007">
    <property type="protein sequence ID" value="KAH8025141.1"/>
    <property type="molecule type" value="Genomic_DNA"/>
</dbReference>
<dbReference type="Proteomes" id="UP000821866">
    <property type="component" value="Unassembled WGS sequence"/>
</dbReference>
<evidence type="ECO:0008006" key="5">
    <source>
        <dbReference type="Google" id="ProtNLM"/>
    </source>
</evidence>
<evidence type="ECO:0000256" key="1">
    <source>
        <dbReference type="SAM" id="Coils"/>
    </source>
</evidence>
<feature type="compositionally biased region" description="Low complexity" evidence="2">
    <location>
        <begin position="180"/>
        <end position="191"/>
    </location>
</feature>
<comment type="caution">
    <text evidence="3">The sequence shown here is derived from an EMBL/GenBank/DDBJ whole genome shotgun (WGS) entry which is preliminary data.</text>
</comment>
<keyword evidence="1" id="KW-0175">Coiled coil</keyword>
<reference evidence="3" key="1">
    <citation type="journal article" date="2020" name="Cell">
        <title>Large-Scale Comparative Analyses of Tick Genomes Elucidate Their Genetic Diversity and Vector Capacities.</title>
        <authorList>
            <consortium name="Tick Genome and Microbiome Consortium (TIGMIC)"/>
            <person name="Jia N."/>
            <person name="Wang J."/>
            <person name="Shi W."/>
            <person name="Du L."/>
            <person name="Sun Y."/>
            <person name="Zhan W."/>
            <person name="Jiang J.F."/>
            <person name="Wang Q."/>
            <person name="Zhang B."/>
            <person name="Ji P."/>
            <person name="Bell-Sakyi L."/>
            <person name="Cui X.M."/>
            <person name="Yuan T.T."/>
            <person name="Jiang B.G."/>
            <person name="Yang W.F."/>
            <person name="Lam T.T."/>
            <person name="Chang Q.C."/>
            <person name="Ding S.J."/>
            <person name="Wang X.J."/>
            <person name="Zhu J.G."/>
            <person name="Ruan X.D."/>
            <person name="Zhao L."/>
            <person name="Wei J.T."/>
            <person name="Ye R.Z."/>
            <person name="Que T.C."/>
            <person name="Du C.H."/>
            <person name="Zhou Y.H."/>
            <person name="Cheng J.X."/>
            <person name="Dai P.F."/>
            <person name="Guo W.B."/>
            <person name="Han X.H."/>
            <person name="Huang E.J."/>
            <person name="Li L.F."/>
            <person name="Wei W."/>
            <person name="Gao Y.C."/>
            <person name="Liu J.Z."/>
            <person name="Shao H.Z."/>
            <person name="Wang X."/>
            <person name="Wang C.C."/>
            <person name="Yang T.C."/>
            <person name="Huo Q.B."/>
            <person name="Li W."/>
            <person name="Chen H.Y."/>
            <person name="Chen S.E."/>
            <person name="Zhou L.G."/>
            <person name="Ni X.B."/>
            <person name="Tian J.H."/>
            <person name="Sheng Y."/>
            <person name="Liu T."/>
            <person name="Pan Y.S."/>
            <person name="Xia L.Y."/>
            <person name="Li J."/>
            <person name="Zhao F."/>
            <person name="Cao W.C."/>
        </authorList>
    </citation>
    <scope>NUCLEOTIDE SEQUENCE</scope>
    <source>
        <strain evidence="3">Rmic-2018</strain>
    </source>
</reference>
<dbReference type="VEuPathDB" id="VectorBase:LOC119164652"/>
<feature type="region of interest" description="Disordered" evidence="2">
    <location>
        <begin position="1"/>
        <end position="65"/>
    </location>
</feature>
<keyword evidence="4" id="KW-1185">Reference proteome</keyword>
<feature type="compositionally biased region" description="Basic residues" evidence="2">
    <location>
        <begin position="193"/>
        <end position="217"/>
    </location>
</feature>
<feature type="compositionally biased region" description="Low complexity" evidence="2">
    <location>
        <begin position="218"/>
        <end position="230"/>
    </location>
</feature>
<feature type="coiled-coil region" evidence="1">
    <location>
        <begin position="327"/>
        <end position="354"/>
    </location>
</feature>
<evidence type="ECO:0000313" key="4">
    <source>
        <dbReference type="Proteomes" id="UP000821866"/>
    </source>
</evidence>
<sequence>MATPPRTEEDDAEIVPAPSRDSPKGKEKGLNMNPDPHPDQGPLVNTDPGHGPNLRQGQRHHLKDSPTRVLAAVGAVNKWKQVDVCYAFGRLGHRSDVCPMPDASVCKACRQAIQQEDDYVCEPICELCGAKHLTASRECQQRYQIPYVIRHRRGLRARVLRETSPSVNVDGFLELNDCRQQGQPGPSAPGGRFKSRGRSRTRGSCRSRSTSRLRLGSRSRSGARSTSRTRCQSRGGTRPRPSSGACSGSSLGPGQGKTDAPSTRPDPSFRADYGHARGLQLSGAVHATVDQSRGKSNLTWADRVRSIDGEQPMQCDPSPAHARDAEILRLKKENAELKDTLTKMAKEIAEFKRILSIMRSNTEGETTDTPVPAPIGDGPMATKRRAVVSKLKNTESQVKEIKQTPVTITENIKMVTGSVASLTESVRQMQAALSDPGLGH</sequence>
<gene>
    <name evidence="3" type="ORF">HPB51_003983</name>
</gene>
<accession>A0A9J6DSJ1</accession>
<evidence type="ECO:0000313" key="3">
    <source>
        <dbReference type="EMBL" id="KAH8025141.1"/>
    </source>
</evidence>
<reference evidence="3" key="2">
    <citation type="submission" date="2021-09" db="EMBL/GenBank/DDBJ databases">
        <authorList>
            <person name="Jia N."/>
            <person name="Wang J."/>
            <person name="Shi W."/>
            <person name="Du L."/>
            <person name="Sun Y."/>
            <person name="Zhan W."/>
            <person name="Jiang J."/>
            <person name="Wang Q."/>
            <person name="Zhang B."/>
            <person name="Ji P."/>
            <person name="Sakyi L.B."/>
            <person name="Cui X."/>
            <person name="Yuan T."/>
            <person name="Jiang B."/>
            <person name="Yang W."/>
            <person name="Lam T.T.-Y."/>
            <person name="Chang Q."/>
            <person name="Ding S."/>
            <person name="Wang X."/>
            <person name="Zhu J."/>
            <person name="Ruan X."/>
            <person name="Zhao L."/>
            <person name="Wei J."/>
            <person name="Que T."/>
            <person name="Du C."/>
            <person name="Cheng J."/>
            <person name="Dai P."/>
            <person name="Han X."/>
            <person name="Huang E."/>
            <person name="Gao Y."/>
            <person name="Liu J."/>
            <person name="Shao H."/>
            <person name="Ye R."/>
            <person name="Li L."/>
            <person name="Wei W."/>
            <person name="Wang X."/>
            <person name="Wang C."/>
            <person name="Huo Q."/>
            <person name="Li W."/>
            <person name="Guo W."/>
            <person name="Chen H."/>
            <person name="Chen S."/>
            <person name="Zhou L."/>
            <person name="Zhou L."/>
            <person name="Ni X."/>
            <person name="Tian J."/>
            <person name="Zhou Y."/>
            <person name="Sheng Y."/>
            <person name="Liu T."/>
            <person name="Pan Y."/>
            <person name="Xia L."/>
            <person name="Li J."/>
            <person name="Zhao F."/>
            <person name="Cao W."/>
        </authorList>
    </citation>
    <scope>NUCLEOTIDE SEQUENCE</scope>
    <source>
        <strain evidence="3">Rmic-2018</strain>
        <tissue evidence="3">Larvae</tissue>
    </source>
</reference>
<evidence type="ECO:0000256" key="2">
    <source>
        <dbReference type="SAM" id="MobiDB-lite"/>
    </source>
</evidence>
<proteinExistence type="predicted"/>
<organism evidence="3 4">
    <name type="scientific">Rhipicephalus microplus</name>
    <name type="common">Cattle tick</name>
    <name type="synonym">Boophilus microplus</name>
    <dbReference type="NCBI Taxonomy" id="6941"/>
    <lineage>
        <taxon>Eukaryota</taxon>
        <taxon>Metazoa</taxon>
        <taxon>Ecdysozoa</taxon>
        <taxon>Arthropoda</taxon>
        <taxon>Chelicerata</taxon>
        <taxon>Arachnida</taxon>
        <taxon>Acari</taxon>
        <taxon>Parasitiformes</taxon>
        <taxon>Ixodida</taxon>
        <taxon>Ixodoidea</taxon>
        <taxon>Ixodidae</taxon>
        <taxon>Rhipicephalinae</taxon>
        <taxon>Rhipicephalus</taxon>
        <taxon>Boophilus</taxon>
    </lineage>
</organism>
<dbReference type="AlphaFoldDB" id="A0A9J6DSJ1"/>